<proteinExistence type="predicted"/>
<name>A0A6C0E4K8_9ZZZZ</name>
<accession>A0A6C0E4K8</accession>
<organism evidence="1">
    <name type="scientific">viral metagenome</name>
    <dbReference type="NCBI Taxonomy" id="1070528"/>
    <lineage>
        <taxon>unclassified sequences</taxon>
        <taxon>metagenomes</taxon>
        <taxon>organismal metagenomes</taxon>
    </lineage>
</organism>
<sequence length="63" mass="7447">MILLYKIKHTMKNVFTSETFTRWFSSTTDADFQLKHTITTNNFQKKTPNFIEISNTLFTPLDV</sequence>
<evidence type="ECO:0000313" key="1">
    <source>
        <dbReference type="EMBL" id="QHT23662.1"/>
    </source>
</evidence>
<protein>
    <submittedName>
        <fullName evidence="1">Uncharacterized protein</fullName>
    </submittedName>
</protein>
<reference evidence="1" key="1">
    <citation type="journal article" date="2020" name="Nature">
        <title>Giant virus diversity and host interactions through global metagenomics.</title>
        <authorList>
            <person name="Schulz F."/>
            <person name="Roux S."/>
            <person name="Paez-Espino D."/>
            <person name="Jungbluth S."/>
            <person name="Walsh D.A."/>
            <person name="Denef V.J."/>
            <person name="McMahon K.D."/>
            <person name="Konstantinidis K.T."/>
            <person name="Eloe-Fadrosh E.A."/>
            <person name="Kyrpides N.C."/>
            <person name="Woyke T."/>
        </authorList>
    </citation>
    <scope>NUCLEOTIDE SEQUENCE</scope>
    <source>
        <strain evidence="1">GVMAG-M-3300023179-116</strain>
    </source>
</reference>
<dbReference type="AlphaFoldDB" id="A0A6C0E4K8"/>
<dbReference type="EMBL" id="MN739734">
    <property type="protein sequence ID" value="QHT23662.1"/>
    <property type="molecule type" value="Genomic_DNA"/>
</dbReference>